<sequence length="619" mass="65304">MCPSPLEPQVPLSLSALFTPCSSTPISDLLELLVWVPLSPLSPLSLGDFFPLGAGPSLHRVHLGLCCLHLSSRPSFPRHARRLCHWRRPRRCPRRPPRWLPGCGCGRRRGASQWRLPPPPTGGGRPPIAARVTLVESSAPPTASLSGGRSFSYLIGPRGAAALDRVPALLPAIRATGVPSRPLAITSLAADGSVTVNSDMGKSLQSRTAAMQPGSWLHRNAFMRLLYEQLDAAAAVGGGHLTVRTDTACVGLAPPVVLTDDDGVPVGGGDTDRRALLTLRNKHTGEEEVVRPDLVIGADGVRSLVRNALGGALGYGDPADFTRHYPSPAAKVAYRTLALLPCPPLNADGSMTAEPHMMYVCRGKAFNLGLLCVGSDPTLPRIGTVTRLAADPIWQLRTVDEYWAAFEDNFPHLPLRQMVAPGAMEAFAAGTTVSFPTPTMPEALGGGVGATGVALVGDAAHTFPPDLGQGVNAALEDVGILVDLLAEHAAAGRSSGDGGGDGGGGTTPSQAVDPTAVAAAYHAARRDDVAALIRLMQVGAPYQYGQDKVRQALWGVSLLGRVKLANAAPGVFAAPIFTAVNTTDGYAAIWRRERETRRRVMGGCWPSRRRSWRQSCGRV</sequence>
<evidence type="ECO:0000259" key="8">
    <source>
        <dbReference type="Pfam" id="PF01494"/>
    </source>
</evidence>
<organism evidence="9 10">
    <name type="scientific">Porphyra umbilicalis</name>
    <name type="common">Purple laver</name>
    <name type="synonym">Red alga</name>
    <dbReference type="NCBI Taxonomy" id="2786"/>
    <lineage>
        <taxon>Eukaryota</taxon>
        <taxon>Rhodophyta</taxon>
        <taxon>Bangiophyceae</taxon>
        <taxon>Bangiales</taxon>
        <taxon>Bangiaceae</taxon>
        <taxon>Porphyra</taxon>
    </lineage>
</organism>
<comment type="cofactor">
    <cofactor evidence="1">
        <name>FAD</name>
        <dbReference type="ChEBI" id="CHEBI:57692"/>
    </cofactor>
</comment>
<feature type="compositionally biased region" description="Gly residues" evidence="7">
    <location>
        <begin position="495"/>
        <end position="506"/>
    </location>
</feature>
<accession>A0A1X6P6Y2</accession>
<dbReference type="EMBL" id="KV918860">
    <property type="protein sequence ID" value="OSX76649.1"/>
    <property type="molecule type" value="Genomic_DNA"/>
</dbReference>
<dbReference type="InterPro" id="IPR002938">
    <property type="entry name" value="FAD-bd"/>
</dbReference>
<dbReference type="GO" id="GO:0070189">
    <property type="term" value="P:kynurenine metabolic process"/>
    <property type="evidence" value="ECO:0007669"/>
    <property type="project" value="TreeGrafter"/>
</dbReference>
<evidence type="ECO:0000256" key="7">
    <source>
        <dbReference type="SAM" id="MobiDB-lite"/>
    </source>
</evidence>
<feature type="region of interest" description="Disordered" evidence="7">
    <location>
        <begin position="492"/>
        <end position="511"/>
    </location>
</feature>
<dbReference type="InterPro" id="IPR036188">
    <property type="entry name" value="FAD/NAD-bd_sf"/>
</dbReference>
<gene>
    <name evidence="9" type="ORF">BU14_0183s0041</name>
</gene>
<dbReference type="AlphaFoldDB" id="A0A1X6P6Y2"/>
<keyword evidence="5" id="KW-0560">Oxidoreductase</keyword>
<feature type="domain" description="FAD-binding" evidence="8">
    <location>
        <begin position="453"/>
        <end position="489"/>
    </location>
</feature>
<evidence type="ECO:0000256" key="1">
    <source>
        <dbReference type="ARBA" id="ARBA00001974"/>
    </source>
</evidence>
<evidence type="ECO:0000256" key="3">
    <source>
        <dbReference type="ARBA" id="ARBA00022827"/>
    </source>
</evidence>
<keyword evidence="10" id="KW-1185">Reference proteome</keyword>
<evidence type="ECO:0000313" key="10">
    <source>
        <dbReference type="Proteomes" id="UP000218209"/>
    </source>
</evidence>
<dbReference type="Pfam" id="PF01494">
    <property type="entry name" value="FAD_binding_3"/>
    <property type="match status" value="1"/>
</dbReference>
<evidence type="ECO:0000256" key="4">
    <source>
        <dbReference type="ARBA" id="ARBA00022857"/>
    </source>
</evidence>
<protein>
    <recommendedName>
        <fullName evidence="8">FAD-binding domain-containing protein</fullName>
    </recommendedName>
</protein>
<keyword evidence="3" id="KW-0274">FAD</keyword>
<dbReference type="SUPFAM" id="SSF51905">
    <property type="entry name" value="FAD/NAD(P)-binding domain"/>
    <property type="match status" value="1"/>
</dbReference>
<dbReference type="GO" id="GO:0004502">
    <property type="term" value="F:kynurenine 3-monooxygenase activity"/>
    <property type="evidence" value="ECO:0007669"/>
    <property type="project" value="TreeGrafter"/>
</dbReference>
<evidence type="ECO:0000256" key="2">
    <source>
        <dbReference type="ARBA" id="ARBA00022630"/>
    </source>
</evidence>
<dbReference type="GO" id="GO:0071949">
    <property type="term" value="F:FAD binding"/>
    <property type="evidence" value="ECO:0007669"/>
    <property type="project" value="InterPro"/>
</dbReference>
<dbReference type="PANTHER" id="PTHR46028:SF2">
    <property type="entry name" value="KYNURENINE 3-MONOOXYGENASE"/>
    <property type="match status" value="1"/>
</dbReference>
<evidence type="ECO:0000313" key="9">
    <source>
        <dbReference type="EMBL" id="OSX76649.1"/>
    </source>
</evidence>
<keyword evidence="2" id="KW-0285">Flavoprotein</keyword>
<evidence type="ECO:0000256" key="6">
    <source>
        <dbReference type="ARBA" id="ARBA00023033"/>
    </source>
</evidence>
<dbReference type="Proteomes" id="UP000218209">
    <property type="component" value="Unassembled WGS sequence"/>
</dbReference>
<dbReference type="PANTHER" id="PTHR46028">
    <property type="entry name" value="KYNURENINE 3-MONOOXYGENASE"/>
    <property type="match status" value="1"/>
</dbReference>
<keyword evidence="4" id="KW-0521">NADP</keyword>
<dbReference type="Gene3D" id="3.50.50.60">
    <property type="entry name" value="FAD/NAD(P)-binding domain"/>
    <property type="match status" value="1"/>
</dbReference>
<reference evidence="9 10" key="1">
    <citation type="submission" date="2017-03" db="EMBL/GenBank/DDBJ databases">
        <title>WGS assembly of Porphyra umbilicalis.</title>
        <authorList>
            <person name="Brawley S.H."/>
            <person name="Blouin N.A."/>
            <person name="Ficko-Blean E."/>
            <person name="Wheeler G.L."/>
            <person name="Lohr M."/>
            <person name="Goodson H.V."/>
            <person name="Jenkins J.W."/>
            <person name="Blaby-Haas C.E."/>
            <person name="Helliwell K.E."/>
            <person name="Chan C."/>
            <person name="Marriage T."/>
            <person name="Bhattacharya D."/>
            <person name="Klein A.S."/>
            <person name="Badis Y."/>
            <person name="Brodie J."/>
            <person name="Cao Y."/>
            <person name="Collen J."/>
            <person name="Dittami S.M."/>
            <person name="Gachon C.M."/>
            <person name="Green B.R."/>
            <person name="Karpowicz S."/>
            <person name="Kim J.W."/>
            <person name="Kudahl U."/>
            <person name="Lin S."/>
            <person name="Michel G."/>
            <person name="Mittag M."/>
            <person name="Olson B.J."/>
            <person name="Pangilinan J."/>
            <person name="Peng Y."/>
            <person name="Qiu H."/>
            <person name="Shu S."/>
            <person name="Singer J.T."/>
            <person name="Smith A.G."/>
            <person name="Sprecher B.N."/>
            <person name="Wagner V."/>
            <person name="Wang W."/>
            <person name="Wang Z.-Y."/>
            <person name="Yan J."/>
            <person name="Yarish C."/>
            <person name="Zoeuner-Riek S."/>
            <person name="Zhuang Y."/>
            <person name="Zou Y."/>
            <person name="Lindquist E.A."/>
            <person name="Grimwood J."/>
            <person name="Barry K."/>
            <person name="Rokhsar D.S."/>
            <person name="Schmutz J."/>
            <person name="Stiller J.W."/>
            <person name="Grossman A.R."/>
            <person name="Prochnik S.E."/>
        </authorList>
    </citation>
    <scope>NUCLEOTIDE SEQUENCE [LARGE SCALE GENOMIC DNA]</scope>
    <source>
        <strain evidence="9">4086291</strain>
    </source>
</reference>
<dbReference type="OrthoDB" id="10053569at2759"/>
<keyword evidence="6" id="KW-0503">Monooxygenase</keyword>
<proteinExistence type="predicted"/>
<dbReference type="PRINTS" id="PR00420">
    <property type="entry name" value="RNGMNOXGNASE"/>
</dbReference>
<evidence type="ECO:0000256" key="5">
    <source>
        <dbReference type="ARBA" id="ARBA00023002"/>
    </source>
</evidence>
<name>A0A1X6P6Y2_PORUM</name>